<dbReference type="InterPro" id="IPR001789">
    <property type="entry name" value="Sig_transdc_resp-reg_receiver"/>
</dbReference>
<dbReference type="Gene3D" id="3.40.50.2300">
    <property type="match status" value="1"/>
</dbReference>
<dbReference type="SUPFAM" id="SSF52172">
    <property type="entry name" value="CheY-like"/>
    <property type="match status" value="1"/>
</dbReference>
<sequence length="391" mass="42014">MASPKACTRPCAGPPAAPPPRSARHDQQARFPEGRRHRHRCRCRHPCRAGRRAPQPGRAGRAGELAGPCRPALRGRRACRHAAGGHAPARPSGRRAVQPELCRPVARGPGRRAAHAHAGRRPCPDALPGAHAVGPARRFLPPARLTARPRTRGADEKFLARQGFAPGPADGCRHNPSPGAAAAAAPDADMSDPLKFLVVDALAGVQAFARQLLHSHGFAADSILCCADTEAALAQGLAFKPHFLITDWFPKAPLTGLQLYQRLREVQPALQLSLLSFEVAPEHGFEAQALGAHFLLKKPFTAEQLQAEMTRALETMAKQSPGLHGRVRDARPAPRPVLPALPPQPVVKPGDRVRYQGAVHVAQYVVHRHGETVVQLKGQTAFVPLEKLQPA</sequence>
<feature type="compositionally biased region" description="Basic residues" evidence="2">
    <location>
        <begin position="109"/>
        <end position="120"/>
    </location>
</feature>
<dbReference type="AlphaFoldDB" id="A0A9X4R5V6"/>
<feature type="domain" description="Response regulatory" evidence="3">
    <location>
        <begin position="195"/>
        <end position="313"/>
    </location>
</feature>
<evidence type="ECO:0000259" key="3">
    <source>
        <dbReference type="PROSITE" id="PS50110"/>
    </source>
</evidence>
<feature type="region of interest" description="Disordered" evidence="2">
    <location>
        <begin position="319"/>
        <end position="344"/>
    </location>
</feature>
<evidence type="ECO:0000256" key="1">
    <source>
        <dbReference type="PROSITE-ProRule" id="PRU00169"/>
    </source>
</evidence>
<feature type="region of interest" description="Disordered" evidence="2">
    <location>
        <begin position="107"/>
        <end position="128"/>
    </location>
</feature>
<dbReference type="Proteomes" id="UP001152766">
    <property type="component" value="Unassembled WGS sequence"/>
</dbReference>
<reference evidence="4" key="1">
    <citation type="submission" date="2019-02" db="EMBL/GenBank/DDBJ databases">
        <title>Draft genome of the type strain Pelomonas aquatica CCUG 52575T.</title>
        <authorList>
            <person name="Gomila M."/>
            <person name="Lalucat J."/>
        </authorList>
    </citation>
    <scope>NUCLEOTIDE SEQUENCE</scope>
    <source>
        <strain evidence="4">CCUG 52575</strain>
    </source>
</reference>
<evidence type="ECO:0000313" key="4">
    <source>
        <dbReference type="EMBL" id="MDG0864090.1"/>
    </source>
</evidence>
<dbReference type="GO" id="GO:0000160">
    <property type="term" value="P:phosphorelay signal transduction system"/>
    <property type="evidence" value="ECO:0007669"/>
    <property type="project" value="InterPro"/>
</dbReference>
<evidence type="ECO:0000313" key="5">
    <source>
        <dbReference type="Proteomes" id="UP001152766"/>
    </source>
</evidence>
<name>A0A9X4R5V6_9BURK</name>
<proteinExistence type="predicted"/>
<dbReference type="InterPro" id="IPR011006">
    <property type="entry name" value="CheY-like_superfamily"/>
</dbReference>
<feature type="compositionally biased region" description="Basic and acidic residues" evidence="2">
    <location>
        <begin position="23"/>
        <end position="34"/>
    </location>
</feature>
<dbReference type="SMART" id="SM00448">
    <property type="entry name" value="REC"/>
    <property type="match status" value="1"/>
</dbReference>
<feature type="compositionally biased region" description="Basic residues" evidence="2">
    <location>
        <begin position="35"/>
        <end position="51"/>
    </location>
</feature>
<dbReference type="CDD" id="cd00156">
    <property type="entry name" value="REC"/>
    <property type="match status" value="1"/>
</dbReference>
<feature type="compositionally biased region" description="Pro residues" evidence="2">
    <location>
        <begin position="333"/>
        <end position="344"/>
    </location>
</feature>
<keyword evidence="1" id="KW-0597">Phosphoprotein</keyword>
<feature type="modified residue" description="4-aspartylphosphate" evidence="1">
    <location>
        <position position="247"/>
    </location>
</feature>
<feature type="region of interest" description="Disordered" evidence="2">
    <location>
        <begin position="1"/>
        <end position="69"/>
    </location>
</feature>
<organism evidence="4 5">
    <name type="scientific">Pelomonas aquatica</name>
    <dbReference type="NCBI Taxonomy" id="431058"/>
    <lineage>
        <taxon>Bacteria</taxon>
        <taxon>Pseudomonadati</taxon>
        <taxon>Pseudomonadota</taxon>
        <taxon>Betaproteobacteria</taxon>
        <taxon>Burkholderiales</taxon>
        <taxon>Sphaerotilaceae</taxon>
        <taxon>Roseateles</taxon>
    </lineage>
</organism>
<feature type="compositionally biased region" description="Pro residues" evidence="2">
    <location>
        <begin position="12"/>
        <end position="21"/>
    </location>
</feature>
<feature type="compositionally biased region" description="Low complexity" evidence="2">
    <location>
        <begin position="176"/>
        <end position="186"/>
    </location>
</feature>
<dbReference type="EMBL" id="SGUG01000026">
    <property type="protein sequence ID" value="MDG0864090.1"/>
    <property type="molecule type" value="Genomic_DNA"/>
</dbReference>
<feature type="compositionally biased region" description="Low complexity" evidence="2">
    <location>
        <begin position="52"/>
        <end position="63"/>
    </location>
</feature>
<keyword evidence="5" id="KW-1185">Reference proteome</keyword>
<protein>
    <submittedName>
        <fullName evidence="4">Response regulator</fullName>
    </submittedName>
</protein>
<feature type="region of interest" description="Disordered" evidence="2">
    <location>
        <begin position="164"/>
        <end position="186"/>
    </location>
</feature>
<gene>
    <name evidence="4" type="ORF">EXJ73_16640</name>
</gene>
<accession>A0A9X4R5V6</accession>
<dbReference type="PROSITE" id="PS50110">
    <property type="entry name" value="RESPONSE_REGULATORY"/>
    <property type="match status" value="1"/>
</dbReference>
<dbReference type="Pfam" id="PF00072">
    <property type="entry name" value="Response_reg"/>
    <property type="match status" value="1"/>
</dbReference>
<evidence type="ECO:0000256" key="2">
    <source>
        <dbReference type="SAM" id="MobiDB-lite"/>
    </source>
</evidence>
<comment type="caution">
    <text evidence="4">The sequence shown here is derived from an EMBL/GenBank/DDBJ whole genome shotgun (WGS) entry which is preliminary data.</text>
</comment>